<sequence>MINLRPHHGMCIGQFVGSGYSDEFTANMQRIIERLEACDTQNIKLVCHVDDICGSCPHNHEGICRSGQKVMNYDAACLTICGIRENEEISWRDFKDKVRASILETGKLKEVCGGCQWIDTCLQNMGINY</sequence>
<evidence type="ECO:0008006" key="3">
    <source>
        <dbReference type="Google" id="ProtNLM"/>
    </source>
</evidence>
<name>A0A1D3TWW2_9FIRM</name>
<protein>
    <recommendedName>
        <fullName evidence="3">DUF1284 domain-containing protein</fullName>
    </recommendedName>
</protein>
<dbReference type="InterPro" id="IPR009702">
    <property type="entry name" value="DUF1284"/>
</dbReference>
<accession>A0A1D3TWW2</accession>
<evidence type="ECO:0000313" key="1">
    <source>
        <dbReference type="EMBL" id="SCP98787.1"/>
    </source>
</evidence>
<gene>
    <name evidence="1" type="ORF">SAMN05421730_102619</name>
</gene>
<dbReference type="AlphaFoldDB" id="A0A1D3TWW2"/>
<dbReference type="OrthoDB" id="121064at2"/>
<dbReference type="EMBL" id="FMKA01000026">
    <property type="protein sequence ID" value="SCP98787.1"/>
    <property type="molecule type" value="Genomic_DNA"/>
</dbReference>
<dbReference type="RefSeq" id="WP_091235961.1">
    <property type="nucleotide sequence ID" value="NZ_FMKA01000026.1"/>
</dbReference>
<dbReference type="Proteomes" id="UP000199315">
    <property type="component" value="Unassembled WGS sequence"/>
</dbReference>
<reference evidence="1 2" key="1">
    <citation type="submission" date="2016-09" db="EMBL/GenBank/DDBJ databases">
        <authorList>
            <person name="Capua I."/>
            <person name="De Benedictis P."/>
            <person name="Joannis T."/>
            <person name="Lombin L.H."/>
            <person name="Cattoli G."/>
        </authorList>
    </citation>
    <scope>NUCLEOTIDE SEQUENCE [LARGE SCALE GENOMIC DNA]</scope>
    <source>
        <strain evidence="1 2">GluBS11</strain>
    </source>
</reference>
<evidence type="ECO:0000313" key="2">
    <source>
        <dbReference type="Proteomes" id="UP000199315"/>
    </source>
</evidence>
<keyword evidence="2" id="KW-1185">Reference proteome</keyword>
<dbReference type="Pfam" id="PF06935">
    <property type="entry name" value="DUF1284"/>
    <property type="match status" value="1"/>
</dbReference>
<dbReference type="STRING" id="1619234.SAMN05421730_102619"/>
<organism evidence="1 2">
    <name type="scientific">Anaerobium acetethylicum</name>
    <dbReference type="NCBI Taxonomy" id="1619234"/>
    <lineage>
        <taxon>Bacteria</taxon>
        <taxon>Bacillati</taxon>
        <taxon>Bacillota</taxon>
        <taxon>Clostridia</taxon>
        <taxon>Lachnospirales</taxon>
        <taxon>Lachnospiraceae</taxon>
        <taxon>Anaerobium</taxon>
    </lineage>
</organism>
<proteinExistence type="predicted"/>